<name>A0A2B7Y9N4_9EURO</name>
<dbReference type="Gene3D" id="3.40.50.300">
    <property type="entry name" value="P-loop containing nucleotide triphosphate hydrolases"/>
    <property type="match status" value="1"/>
</dbReference>
<dbReference type="InterPro" id="IPR056884">
    <property type="entry name" value="NPHP3-like_N"/>
</dbReference>
<dbReference type="InterPro" id="IPR015943">
    <property type="entry name" value="WD40/YVTN_repeat-like_dom_sf"/>
</dbReference>
<feature type="repeat" description="WD" evidence="7">
    <location>
        <begin position="1118"/>
        <end position="1149"/>
    </location>
</feature>
<dbReference type="InterPro" id="IPR011047">
    <property type="entry name" value="Quinoprotein_ADH-like_sf"/>
</dbReference>
<dbReference type="SUPFAM" id="SSF52540">
    <property type="entry name" value="P-loop containing nucleoside triphosphate hydrolases"/>
    <property type="match status" value="1"/>
</dbReference>
<dbReference type="InterPro" id="IPR031359">
    <property type="entry name" value="NACHT_N"/>
</dbReference>
<dbReference type="Pfam" id="PF24883">
    <property type="entry name" value="NPHP3_N"/>
    <property type="match status" value="1"/>
</dbReference>
<dbReference type="GO" id="GO:1990234">
    <property type="term" value="C:transferase complex"/>
    <property type="evidence" value="ECO:0007669"/>
    <property type="project" value="UniProtKB-ARBA"/>
</dbReference>
<accession>A0A2B7Y9N4</accession>
<dbReference type="SUPFAM" id="SSF50998">
    <property type="entry name" value="Quinoprotein alcohol dehydrogenase-like"/>
    <property type="match status" value="1"/>
</dbReference>
<dbReference type="GO" id="GO:0005741">
    <property type="term" value="C:mitochondrial outer membrane"/>
    <property type="evidence" value="ECO:0007669"/>
    <property type="project" value="UniProtKB-SubCell"/>
</dbReference>
<organism evidence="10 11">
    <name type="scientific">Helicocarpus griseus UAMH5409</name>
    <dbReference type="NCBI Taxonomy" id="1447875"/>
    <lineage>
        <taxon>Eukaryota</taxon>
        <taxon>Fungi</taxon>
        <taxon>Dikarya</taxon>
        <taxon>Ascomycota</taxon>
        <taxon>Pezizomycotina</taxon>
        <taxon>Eurotiomycetes</taxon>
        <taxon>Eurotiomycetidae</taxon>
        <taxon>Onygenales</taxon>
        <taxon>Ajellomycetaceae</taxon>
        <taxon>Helicocarpus</taxon>
    </lineage>
</organism>
<dbReference type="OrthoDB" id="674604at2759"/>
<evidence type="ECO:0000256" key="6">
    <source>
        <dbReference type="ARBA" id="ARBA00043913"/>
    </source>
</evidence>
<dbReference type="SUPFAM" id="SSF50978">
    <property type="entry name" value="WD40 repeat-like"/>
    <property type="match status" value="1"/>
</dbReference>
<dbReference type="Pfam" id="PF17100">
    <property type="entry name" value="NACHT_N"/>
    <property type="match status" value="1"/>
</dbReference>
<dbReference type="PROSITE" id="PS00678">
    <property type="entry name" value="WD_REPEATS_1"/>
    <property type="match status" value="3"/>
</dbReference>
<dbReference type="InterPro" id="IPR001680">
    <property type="entry name" value="WD40_rpt"/>
</dbReference>
<dbReference type="Proteomes" id="UP000223968">
    <property type="component" value="Unassembled WGS sequence"/>
</dbReference>
<evidence type="ECO:0000256" key="5">
    <source>
        <dbReference type="ARBA" id="ARBA00039789"/>
    </source>
</evidence>
<evidence type="ECO:0000259" key="8">
    <source>
        <dbReference type="Pfam" id="PF17100"/>
    </source>
</evidence>
<dbReference type="PANTHER" id="PTHR22847">
    <property type="entry name" value="WD40 REPEAT PROTEIN"/>
    <property type="match status" value="1"/>
</dbReference>
<evidence type="ECO:0000256" key="3">
    <source>
        <dbReference type="ARBA" id="ARBA00022737"/>
    </source>
</evidence>
<dbReference type="Gene3D" id="2.130.10.10">
    <property type="entry name" value="YVTN repeat-like/Quinoprotein amine dehydrogenase"/>
    <property type="match status" value="4"/>
</dbReference>
<feature type="domain" description="NWD NACHT-NTPase N-terminal" evidence="8">
    <location>
        <begin position="96"/>
        <end position="320"/>
    </location>
</feature>
<keyword evidence="3" id="KW-0677">Repeat</keyword>
<gene>
    <name evidence="10" type="ORF">AJ79_00912</name>
</gene>
<dbReference type="InterPro" id="IPR036322">
    <property type="entry name" value="WD40_repeat_dom_sf"/>
</dbReference>
<reference evidence="10 11" key="1">
    <citation type="submission" date="2017-10" db="EMBL/GenBank/DDBJ databases">
        <title>Comparative genomics in systemic dimorphic fungi from Ajellomycetaceae.</title>
        <authorList>
            <person name="Munoz J.F."/>
            <person name="Mcewen J.G."/>
            <person name="Clay O.K."/>
            <person name="Cuomo C.A."/>
        </authorList>
    </citation>
    <scope>NUCLEOTIDE SEQUENCE [LARGE SCALE GENOMIC DNA]</scope>
    <source>
        <strain evidence="10 11">UAMH5409</strain>
    </source>
</reference>
<evidence type="ECO:0000256" key="1">
    <source>
        <dbReference type="ARBA" id="ARBA00004570"/>
    </source>
</evidence>
<feature type="repeat" description="WD" evidence="7">
    <location>
        <begin position="1395"/>
        <end position="1436"/>
    </location>
</feature>
<dbReference type="CDD" id="cd00200">
    <property type="entry name" value="WD40"/>
    <property type="match status" value="2"/>
</dbReference>
<dbReference type="PANTHER" id="PTHR22847:SF637">
    <property type="entry name" value="WD REPEAT DOMAIN 5B"/>
    <property type="match status" value="1"/>
</dbReference>
<feature type="repeat" description="WD" evidence="7">
    <location>
        <begin position="1149"/>
        <end position="1190"/>
    </location>
</feature>
<keyword evidence="2 7" id="KW-0853">WD repeat</keyword>
<dbReference type="Pfam" id="PF00400">
    <property type="entry name" value="WD40"/>
    <property type="match status" value="8"/>
</dbReference>
<comment type="similarity">
    <text evidence="4">Belongs to the WD repeat MDV1/CAF4 family.</text>
</comment>
<comment type="subcellular location">
    <subcellularLocation>
        <location evidence="1">Mitochondrion outer membrane</location>
        <topology evidence="1">Peripheral membrane protein</topology>
        <orientation evidence="1">Cytoplasmic side</orientation>
    </subcellularLocation>
</comment>
<dbReference type="InterPro" id="IPR019775">
    <property type="entry name" value="WD40_repeat_CS"/>
</dbReference>
<feature type="repeat" description="WD" evidence="7">
    <location>
        <begin position="1053"/>
        <end position="1094"/>
    </location>
</feature>
<evidence type="ECO:0000256" key="7">
    <source>
        <dbReference type="PROSITE-ProRule" id="PRU00221"/>
    </source>
</evidence>
<evidence type="ECO:0000256" key="2">
    <source>
        <dbReference type="ARBA" id="ARBA00022574"/>
    </source>
</evidence>
<evidence type="ECO:0000313" key="11">
    <source>
        <dbReference type="Proteomes" id="UP000223968"/>
    </source>
</evidence>
<evidence type="ECO:0000256" key="4">
    <source>
        <dbReference type="ARBA" id="ARBA00038415"/>
    </source>
</evidence>
<comment type="caution">
    <text evidence="10">The sequence shown here is derived from an EMBL/GenBank/DDBJ whole genome shotgun (WGS) entry which is preliminary data.</text>
</comment>
<keyword evidence="11" id="KW-1185">Reference proteome</keyword>
<evidence type="ECO:0000313" key="10">
    <source>
        <dbReference type="EMBL" id="PGH17771.1"/>
    </source>
</evidence>
<protein>
    <recommendedName>
        <fullName evidence="5">Mitochondrial division protein 1</fullName>
    </recommendedName>
</protein>
<evidence type="ECO:0000259" key="9">
    <source>
        <dbReference type="Pfam" id="PF24883"/>
    </source>
</evidence>
<comment type="function">
    <text evidence="6">Involved in mitochondrial fission. Acts as an adapter protein required to form mitochondrial fission complexes. Formation of these complexes is required to promote constriction and fission of the mitochondrial compartment at a late step in mitochondrial division.</text>
</comment>
<dbReference type="SMART" id="SM00320">
    <property type="entry name" value="WD40"/>
    <property type="match status" value="11"/>
</dbReference>
<dbReference type="STRING" id="1447875.A0A2B7Y9N4"/>
<proteinExistence type="inferred from homology"/>
<sequence length="1624" mass="182192">MPFRTRLKYFFRREKHTKVTENVATTDPTKTSSESNKLRANSTDSAVFITKSAPIVEKPEVLTEVNSQIEAPKPISRPVSSQDAALKPKQELNLSSLWDEAYNELRKEDTELIDVYERDLLASQWSNQQAAEGEEREVQLQKLLNSKLQDIENSQMKISVNGEDIVIKNQIRKVVQSILVAKEHIGTIASLEPHATLAWAGVMILLPVIANPITQDDDAVEGLEYISELLVRCKVMEDVYRDNLASALSNPKPSVQTRLEELNTSFRSQAVSLYSQILRYQISLSRQYSRSGLFRFLRDCVIADDWKGMLDDIKSTEERIGKVLATLDKKTLRTISEQVAVLQNNANKSLDLLLETKVGVEKINQSQLLGKLHRAEYAAFNTFNKADRPPPRCLEGTRVDILREIQHWGDGHREECMFWLKGLAGTGKSTLARTVAHHFNEKGRLGASFFFSRGKKDLGDATAVLTTIALQLAEVLPDLKNDICDAIEKHGDIGQQPLYNQWQKLIFQPLLRLDRSLLLPVVLVFVLDALDECEGDEHLAEILQLLTDLKDLKVLQVKVFLTSRPERSIYSSFREIPEIVHHDLTLHSVPKSVIDSDISIFLRYELGKIKNKRPINQTWPGEDNIQSLVQKADRLFIYAATVCRFIAQSRFPEKRLTEMLQAKSMSRSSTGELDKMYLEILKHALVEGSDEDKVEMIFLFKRIVGSILILFEALPKPALTSLLDLPSNDMTEILESLHSVLDIPNDESSPIQLFHLSFRDFLLSEERCANPSLRIDVKVAHSVLLTKCFDLMSKHLKQDICELRHPGFRATDVQQSMIEKYLPSDVQYACRYWVRHLQYSKPDLVDDGEVHVFLRKHLLHWIESLSILGKISEATAMIRDLEKLLILRFSATPSLSALVYDMTRFILKFGPVIDSAPLQVYCSALVFSPRKSKIREQFWDHVPLWITDVFPAEDDWDPSLLTLSHFGKVQQVLFSPDGRFLISSGGDVVKAWDASTGTCRGTFPDISRKYFASDTGRRKIALSPDGKLLACTSAFDDKIRLWDAKRIVLHCTLEGHTGCVDSMAFSPDGSYVASTCKDGTMRLWEVKTGHSNILFDDGPISTGEGSQKLPFTDPSNGIAFSPNGEIIAGHIGDCQVRLWDTRTNSSIGALIHSHQVLSVAFSPDGKLIASSSLEGVVRIWNRRSATLRGTLTQSKAGYSGPASPFAFSADGELIACVSNETIELWDPTTLTSRGSIEIDAQHIACITFSADSNLLAVALEKHIKTWDPRTRELRGIFKESTSTSLKFSPNGQVLASGSFSVKLWDVMNVIIPDIDKTAVTKVKILGNGEYVACRPTKDTVELRDPLNGASMFVIPDIMDPRDKVELCSVNKLLAYTEDDTINLWNMETKRFYGCLKATDRVVNTIAFSPDGTILAASYRNHAVVIWDLTTKKRRCILKGHLGDVNELAISSDSQLLVSGAMDSTMRLWNSTTGELLGVLFGKLGPISSMVLSSDDQIIISKSFNTVTVWDINSKQKITEVDVANGEVLGGQGLGLRSLHDSLDFLPLSAFDWKENELRCRFPLGMRQPWVKYKSNDILWFPEQHRYFFGDSMHIHGNMIALAGQSGNLMFIRLNLDSIPIVSGE</sequence>
<dbReference type="PROSITE" id="PS50294">
    <property type="entry name" value="WD_REPEATS_REGION"/>
    <property type="match status" value="4"/>
</dbReference>
<dbReference type="PROSITE" id="PS50082">
    <property type="entry name" value="WD_REPEATS_2"/>
    <property type="match status" value="5"/>
</dbReference>
<feature type="repeat" description="WD" evidence="7">
    <location>
        <begin position="1437"/>
        <end position="1478"/>
    </location>
</feature>
<dbReference type="InterPro" id="IPR027417">
    <property type="entry name" value="P-loop_NTPase"/>
</dbReference>
<dbReference type="EMBL" id="PDNB01000008">
    <property type="protein sequence ID" value="PGH17771.1"/>
    <property type="molecule type" value="Genomic_DNA"/>
</dbReference>
<feature type="domain" description="Nephrocystin 3-like N-terminal" evidence="9">
    <location>
        <begin position="404"/>
        <end position="564"/>
    </location>
</feature>